<gene>
    <name evidence="3" type="ORF">GCM10009665_18280</name>
</gene>
<keyword evidence="4" id="KW-1185">Reference proteome</keyword>
<dbReference type="RefSeq" id="WP_344440753.1">
    <property type="nucleotide sequence ID" value="NZ_BAAALF010000021.1"/>
</dbReference>
<dbReference type="CDD" id="cd21107">
    <property type="entry name" value="RsiG"/>
    <property type="match status" value="1"/>
</dbReference>
<feature type="region of interest" description="Disordered" evidence="1">
    <location>
        <begin position="159"/>
        <end position="179"/>
    </location>
</feature>
<evidence type="ECO:0000259" key="2">
    <source>
        <dbReference type="Pfam" id="PF22802"/>
    </source>
</evidence>
<reference evidence="3 4" key="1">
    <citation type="journal article" date="2019" name="Int. J. Syst. Evol. Microbiol.">
        <title>The Global Catalogue of Microorganisms (GCM) 10K type strain sequencing project: providing services to taxonomists for standard genome sequencing and annotation.</title>
        <authorList>
            <consortium name="The Broad Institute Genomics Platform"/>
            <consortium name="The Broad Institute Genome Sequencing Center for Infectious Disease"/>
            <person name="Wu L."/>
            <person name="Ma J."/>
        </authorList>
    </citation>
    <scope>NUCLEOTIDE SEQUENCE [LARGE SCALE GENOMIC DNA]</scope>
    <source>
        <strain evidence="3 4">JCM 13004</strain>
    </source>
</reference>
<dbReference type="InterPro" id="IPR049575">
    <property type="entry name" value="RsiG-like"/>
</dbReference>
<protein>
    <recommendedName>
        <fullName evidence="2">RsiG-like domain-containing protein</fullName>
    </recommendedName>
</protein>
<feature type="domain" description="RsiG-like" evidence="2">
    <location>
        <begin position="16"/>
        <end position="61"/>
    </location>
</feature>
<feature type="region of interest" description="Disordered" evidence="1">
    <location>
        <begin position="64"/>
        <end position="84"/>
    </location>
</feature>
<dbReference type="InterPro" id="IPR055209">
    <property type="entry name" value="RsiG-like_dom"/>
</dbReference>
<dbReference type="Pfam" id="PF22802">
    <property type="entry name" value="RsiG"/>
    <property type="match status" value="1"/>
</dbReference>
<evidence type="ECO:0000256" key="1">
    <source>
        <dbReference type="SAM" id="MobiDB-lite"/>
    </source>
</evidence>
<name>A0ABN1W363_9ACTN</name>
<dbReference type="EMBL" id="BAAALF010000021">
    <property type="protein sequence ID" value="GAA1228164.1"/>
    <property type="molecule type" value="Genomic_DNA"/>
</dbReference>
<accession>A0ABN1W363</accession>
<dbReference type="Proteomes" id="UP001500037">
    <property type="component" value="Unassembled WGS sequence"/>
</dbReference>
<comment type="caution">
    <text evidence="3">The sequence shown here is derived from an EMBL/GenBank/DDBJ whole genome shotgun (WGS) entry which is preliminary data.</text>
</comment>
<evidence type="ECO:0000313" key="4">
    <source>
        <dbReference type="Proteomes" id="UP001500037"/>
    </source>
</evidence>
<evidence type="ECO:0000313" key="3">
    <source>
        <dbReference type="EMBL" id="GAA1228164.1"/>
    </source>
</evidence>
<proteinExistence type="predicted"/>
<sequence length="198" mass="22026">MDANKVPREPAVSGVELTALGLGELRVLRRDAQEQEADLSYLRRLLQGRVDILRAELDRRTFDRHRPAPCDPLHPDRAHPDRPHADTLLQRLPQILADAPSHVRQSARHVTLGTPRGEQYREQADALMGDVQLADLSAHASAELLAALDRLTAHEREVSGRRQGLQRTADGCSAEITRRYREGEARVDDLLAGGPLPD</sequence>
<organism evidence="3 4">
    <name type="scientific">Kitasatospora nipponensis</name>
    <dbReference type="NCBI Taxonomy" id="258049"/>
    <lineage>
        <taxon>Bacteria</taxon>
        <taxon>Bacillati</taxon>
        <taxon>Actinomycetota</taxon>
        <taxon>Actinomycetes</taxon>
        <taxon>Kitasatosporales</taxon>
        <taxon>Streptomycetaceae</taxon>
        <taxon>Kitasatospora</taxon>
    </lineage>
</organism>